<feature type="transmembrane region" description="Helical" evidence="1">
    <location>
        <begin position="30"/>
        <end position="55"/>
    </location>
</feature>
<keyword evidence="1" id="KW-0812">Transmembrane</keyword>
<keyword evidence="1" id="KW-1133">Transmembrane helix</keyword>
<protein>
    <recommendedName>
        <fullName evidence="4">MFS transporter</fullName>
    </recommendedName>
</protein>
<reference evidence="2 3" key="1">
    <citation type="submission" date="2020-03" db="EMBL/GenBank/DDBJ databases">
        <title>Roseomonas selenitidurans sp. nov. isolated from soil.</title>
        <authorList>
            <person name="Liu H."/>
        </authorList>
    </citation>
    <scope>NUCLEOTIDE SEQUENCE [LARGE SCALE GENOMIC DNA]</scope>
    <source>
        <strain evidence="2 3">JCM 15073</strain>
    </source>
</reference>
<proteinExistence type="predicted"/>
<evidence type="ECO:0000313" key="3">
    <source>
        <dbReference type="Proteomes" id="UP000765160"/>
    </source>
</evidence>
<dbReference type="EMBL" id="JAAVTX010000001">
    <property type="protein sequence ID" value="NKE43954.1"/>
    <property type="molecule type" value="Genomic_DNA"/>
</dbReference>
<evidence type="ECO:0000256" key="1">
    <source>
        <dbReference type="SAM" id="Phobius"/>
    </source>
</evidence>
<keyword evidence="3" id="KW-1185">Reference proteome</keyword>
<comment type="caution">
    <text evidence="2">The sequence shown here is derived from an EMBL/GenBank/DDBJ whole genome shotgun (WGS) entry which is preliminary data.</text>
</comment>
<accession>A0ABX1EW75</accession>
<dbReference type="Proteomes" id="UP000765160">
    <property type="component" value="Unassembled WGS sequence"/>
</dbReference>
<sequence>MRWLFGIGLAINAVTWTASGAALMLGGAHWGAGFGLLAVLTAPLLGLPALAEAAARQRARRRHRRRAPEFPRG</sequence>
<dbReference type="RefSeq" id="WP_168047393.1">
    <property type="nucleotide sequence ID" value="NZ_JAATJR010000001.1"/>
</dbReference>
<keyword evidence="1" id="KW-0472">Membrane</keyword>
<evidence type="ECO:0000313" key="2">
    <source>
        <dbReference type="EMBL" id="NKE43954.1"/>
    </source>
</evidence>
<gene>
    <name evidence="2" type="ORF">HB662_04140</name>
</gene>
<evidence type="ECO:0008006" key="4">
    <source>
        <dbReference type="Google" id="ProtNLM"/>
    </source>
</evidence>
<name>A0ABX1EW75_9PROT</name>
<organism evidence="2 3">
    <name type="scientific">Falsiroseomonas frigidaquae</name>
    <dbReference type="NCBI Taxonomy" id="487318"/>
    <lineage>
        <taxon>Bacteria</taxon>
        <taxon>Pseudomonadati</taxon>
        <taxon>Pseudomonadota</taxon>
        <taxon>Alphaproteobacteria</taxon>
        <taxon>Acetobacterales</taxon>
        <taxon>Roseomonadaceae</taxon>
        <taxon>Falsiroseomonas</taxon>
    </lineage>
</organism>